<comment type="caution">
    <text evidence="1">The sequence shown here is derived from an EMBL/GenBank/DDBJ whole genome shotgun (WGS) entry which is preliminary data.</text>
</comment>
<dbReference type="EMBL" id="JACHMQ010000001">
    <property type="protein sequence ID" value="MBB6398526.1"/>
    <property type="molecule type" value="Genomic_DNA"/>
</dbReference>
<proteinExistence type="predicted"/>
<organism evidence="1 2">
    <name type="scientific">Actinomadura coerulea</name>
    <dbReference type="NCBI Taxonomy" id="46159"/>
    <lineage>
        <taxon>Bacteria</taxon>
        <taxon>Bacillati</taxon>
        <taxon>Actinomycetota</taxon>
        <taxon>Actinomycetes</taxon>
        <taxon>Streptosporangiales</taxon>
        <taxon>Thermomonosporaceae</taxon>
        <taxon>Actinomadura</taxon>
    </lineage>
</organism>
<evidence type="ECO:0000313" key="2">
    <source>
        <dbReference type="Proteomes" id="UP000546324"/>
    </source>
</evidence>
<dbReference type="Proteomes" id="UP000546324">
    <property type="component" value="Unassembled WGS sequence"/>
</dbReference>
<gene>
    <name evidence="1" type="ORF">BKA00_005440</name>
</gene>
<protein>
    <submittedName>
        <fullName evidence="1">Uncharacterized protein</fullName>
    </submittedName>
</protein>
<sequence>MDHDQVTLSPPQPTGRARLLGHVSGPTGYYECLTCGSPDWRAGGH</sequence>
<evidence type="ECO:0000313" key="1">
    <source>
        <dbReference type="EMBL" id="MBB6398526.1"/>
    </source>
</evidence>
<reference evidence="1 2" key="1">
    <citation type="submission" date="2020-08" db="EMBL/GenBank/DDBJ databases">
        <title>Sequencing the genomes of 1000 actinobacteria strains.</title>
        <authorList>
            <person name="Klenk H.-P."/>
        </authorList>
    </citation>
    <scope>NUCLEOTIDE SEQUENCE [LARGE SCALE GENOMIC DNA]</scope>
    <source>
        <strain evidence="1 2">DSM 43675</strain>
    </source>
</reference>
<dbReference type="AlphaFoldDB" id="A0A7X0G388"/>
<name>A0A7X0G388_9ACTN</name>
<keyword evidence="2" id="KW-1185">Reference proteome</keyword>
<accession>A0A7X0G388</accession>